<evidence type="ECO:0000313" key="1">
    <source>
        <dbReference type="EMBL" id="SDX75427.1"/>
    </source>
</evidence>
<dbReference type="RefSeq" id="WP_093754846.1">
    <property type="nucleotide sequence ID" value="NZ_FNNG01000018.1"/>
</dbReference>
<evidence type="ECO:0000313" key="2">
    <source>
        <dbReference type="Proteomes" id="UP000198828"/>
    </source>
</evidence>
<dbReference type="AlphaFoldDB" id="A0A1H3E9Y7"/>
<sequence>MDKSLIISNLEMLSNYITKDIEDTEKGIEHWKERIEEFGEDTIAFPIENETYKQALDRAIENKEYFTKKLEENNKLIEILKEGYNG</sequence>
<dbReference type="EMBL" id="FNNG01000018">
    <property type="protein sequence ID" value="SDX75427.1"/>
    <property type="molecule type" value="Genomic_DNA"/>
</dbReference>
<reference evidence="1 2" key="1">
    <citation type="submission" date="2016-10" db="EMBL/GenBank/DDBJ databases">
        <authorList>
            <person name="de Groot N.N."/>
        </authorList>
    </citation>
    <scope>NUCLEOTIDE SEQUENCE [LARGE SCALE GENOMIC DNA]</scope>
    <source>
        <strain evidence="1 2">DSM 23310</strain>
    </source>
</reference>
<organism evidence="1 2">
    <name type="scientific">Tepidimicrobium xylanilyticum</name>
    <dbReference type="NCBI Taxonomy" id="1123352"/>
    <lineage>
        <taxon>Bacteria</taxon>
        <taxon>Bacillati</taxon>
        <taxon>Bacillota</taxon>
        <taxon>Tissierellia</taxon>
        <taxon>Tissierellales</taxon>
        <taxon>Tepidimicrobiaceae</taxon>
        <taxon>Tepidimicrobium</taxon>
    </lineage>
</organism>
<gene>
    <name evidence="1" type="ORF">SAMN05660923_02873</name>
</gene>
<protein>
    <submittedName>
        <fullName evidence="1">Uncharacterized protein</fullName>
    </submittedName>
</protein>
<proteinExistence type="predicted"/>
<accession>A0A1H3E9Y7</accession>
<dbReference type="OrthoDB" id="9918435at2"/>
<dbReference type="Proteomes" id="UP000198828">
    <property type="component" value="Unassembled WGS sequence"/>
</dbReference>
<keyword evidence="2" id="KW-1185">Reference proteome</keyword>
<name>A0A1H3E9Y7_9FIRM</name>